<dbReference type="CDD" id="cd00093">
    <property type="entry name" value="HTH_XRE"/>
    <property type="match status" value="1"/>
</dbReference>
<comment type="caution">
    <text evidence="3">The sequence shown here is derived from an EMBL/GenBank/DDBJ whole genome shotgun (WGS) entry which is preliminary data.</text>
</comment>
<dbReference type="GO" id="GO:0003677">
    <property type="term" value="F:DNA binding"/>
    <property type="evidence" value="ECO:0007669"/>
    <property type="project" value="UniProtKB-KW"/>
</dbReference>
<dbReference type="OrthoDB" id="5524454at2"/>
<dbReference type="Proteomes" id="UP000181661">
    <property type="component" value="Unassembled WGS sequence"/>
</dbReference>
<evidence type="ECO:0000313" key="4">
    <source>
        <dbReference type="EMBL" id="SED80837.1"/>
    </source>
</evidence>
<dbReference type="InterPro" id="IPR001387">
    <property type="entry name" value="Cro/C1-type_HTH"/>
</dbReference>
<dbReference type="InterPro" id="IPR010982">
    <property type="entry name" value="Lambda_DNA-bd_dom_sf"/>
</dbReference>
<dbReference type="SMART" id="SM00530">
    <property type="entry name" value="HTH_XRE"/>
    <property type="match status" value="1"/>
</dbReference>
<reference evidence="4 6" key="2">
    <citation type="submission" date="2016-10" db="EMBL/GenBank/DDBJ databases">
        <authorList>
            <person name="Varghese N."/>
            <person name="Submissions S."/>
        </authorList>
    </citation>
    <scope>NUCLEOTIDE SEQUENCE [LARGE SCALE GENOMIC DNA]</scope>
    <source>
        <strain evidence="4 6">BS2773</strain>
    </source>
</reference>
<dbReference type="EMBL" id="MDDR01000035">
    <property type="protein sequence ID" value="OIN50489.1"/>
    <property type="molecule type" value="Genomic_DNA"/>
</dbReference>
<dbReference type="PANTHER" id="PTHR46558">
    <property type="entry name" value="TRACRIPTIONAL REGULATORY PROTEIN-RELATED-RELATED"/>
    <property type="match status" value="1"/>
</dbReference>
<name>A0A1S2UW18_9PSED</name>
<feature type="domain" description="HTH cro/C1-type" evidence="2">
    <location>
        <begin position="17"/>
        <end position="71"/>
    </location>
</feature>
<organism evidence="3 5">
    <name type="scientific">Pseudomonas costantinii</name>
    <dbReference type="NCBI Taxonomy" id="168469"/>
    <lineage>
        <taxon>Bacteria</taxon>
        <taxon>Pseudomonadati</taxon>
        <taxon>Pseudomonadota</taxon>
        <taxon>Gammaproteobacteria</taxon>
        <taxon>Pseudomonadales</taxon>
        <taxon>Pseudomonadaceae</taxon>
        <taxon>Pseudomonas</taxon>
    </lineage>
</organism>
<dbReference type="Gene3D" id="1.10.260.40">
    <property type="entry name" value="lambda repressor-like DNA-binding domains"/>
    <property type="match status" value="1"/>
</dbReference>
<evidence type="ECO:0000259" key="2">
    <source>
        <dbReference type="PROSITE" id="PS50943"/>
    </source>
</evidence>
<dbReference type="EMBL" id="FNTS01000002">
    <property type="protein sequence ID" value="SED80837.1"/>
    <property type="molecule type" value="Genomic_DNA"/>
</dbReference>
<accession>A0A1S2UW18</accession>
<dbReference type="PANTHER" id="PTHR46558:SF4">
    <property type="entry name" value="DNA-BIDING PHAGE PROTEIN"/>
    <property type="match status" value="1"/>
</dbReference>
<evidence type="ECO:0000313" key="6">
    <source>
        <dbReference type="Proteomes" id="UP000182179"/>
    </source>
</evidence>
<proteinExistence type="predicted"/>
<reference evidence="3 5" key="1">
    <citation type="submission" date="2016-08" db="EMBL/GenBank/DDBJ databases">
        <title>Draft genome sequence of Pseudomonas costantinii LMG 22119, type strain isolated from cultivated mushroom (Agaricus bisporus) sporophores.</title>
        <authorList>
            <person name="Tambong J.T."/>
        </authorList>
    </citation>
    <scope>NUCLEOTIDE SEQUENCE [LARGE SCALE GENOMIC DNA]</scope>
    <source>
        <strain evidence="3 5">LMG 22119</strain>
    </source>
</reference>
<dbReference type="Proteomes" id="UP000182179">
    <property type="component" value="Unassembled WGS sequence"/>
</dbReference>
<gene>
    <name evidence="3" type="ORF">BFL40_19820</name>
    <name evidence="4" type="ORF">SAMN04515675_2596</name>
</gene>
<keyword evidence="6" id="KW-1185">Reference proteome</keyword>
<dbReference type="RefSeq" id="WP_071485534.1">
    <property type="nucleotide sequence ID" value="NZ_FNTS01000002.1"/>
</dbReference>
<dbReference type="PROSITE" id="PS50943">
    <property type="entry name" value="HTH_CROC1"/>
    <property type="match status" value="1"/>
</dbReference>
<evidence type="ECO:0000313" key="5">
    <source>
        <dbReference type="Proteomes" id="UP000181661"/>
    </source>
</evidence>
<evidence type="ECO:0000256" key="1">
    <source>
        <dbReference type="ARBA" id="ARBA00023125"/>
    </source>
</evidence>
<dbReference type="AlphaFoldDB" id="A0A1S2UW18"/>
<evidence type="ECO:0000313" key="3">
    <source>
        <dbReference type="EMBL" id="OIN50489.1"/>
    </source>
</evidence>
<protein>
    <submittedName>
        <fullName evidence="3 4">Transcriptional regulator</fullName>
    </submittedName>
</protein>
<sequence>MVEIDQKQLAGTVGRAISKQRVRSGLTQEAVAEQLGVGNEAVSRIERGIVMPNITRLLEFADIFGCEAADLLSEVSPLVDDQASRISHLLASLNQSDRQLVVELVELLVNRLKA</sequence>
<dbReference type="SUPFAM" id="SSF47413">
    <property type="entry name" value="lambda repressor-like DNA-binding domains"/>
    <property type="match status" value="1"/>
</dbReference>
<keyword evidence="1" id="KW-0238">DNA-binding</keyword>
<dbReference type="Pfam" id="PF01381">
    <property type="entry name" value="HTH_3"/>
    <property type="match status" value="1"/>
</dbReference>